<dbReference type="EMBL" id="CCYD01000322">
    <property type="protein sequence ID" value="CEG38933.1"/>
    <property type="molecule type" value="Genomic_DNA"/>
</dbReference>
<organism evidence="1 2">
    <name type="scientific">Plasmopara halstedii</name>
    <name type="common">Downy mildew of sunflower</name>
    <dbReference type="NCBI Taxonomy" id="4781"/>
    <lineage>
        <taxon>Eukaryota</taxon>
        <taxon>Sar</taxon>
        <taxon>Stramenopiles</taxon>
        <taxon>Oomycota</taxon>
        <taxon>Peronosporomycetes</taxon>
        <taxon>Peronosporales</taxon>
        <taxon>Peronosporaceae</taxon>
        <taxon>Plasmopara</taxon>
    </lineage>
</organism>
<keyword evidence="2" id="KW-1185">Reference proteome</keyword>
<protein>
    <submittedName>
        <fullName evidence="1">Uncharacterized protein</fullName>
    </submittedName>
</protein>
<dbReference type="GeneID" id="36404033"/>
<accession>A0A0P1AEP4</accession>
<name>A0A0P1AEP4_PLAHL</name>
<dbReference type="RefSeq" id="XP_024575302.1">
    <property type="nucleotide sequence ID" value="XM_024724423.1"/>
</dbReference>
<proteinExistence type="predicted"/>
<evidence type="ECO:0000313" key="2">
    <source>
        <dbReference type="Proteomes" id="UP000054928"/>
    </source>
</evidence>
<reference evidence="2" key="1">
    <citation type="submission" date="2014-09" db="EMBL/GenBank/DDBJ databases">
        <authorList>
            <person name="Sharma Rahul"/>
            <person name="Thines Marco"/>
        </authorList>
    </citation>
    <scope>NUCLEOTIDE SEQUENCE [LARGE SCALE GENOMIC DNA]</scope>
</reference>
<evidence type="ECO:0000313" key="1">
    <source>
        <dbReference type="EMBL" id="CEG38933.1"/>
    </source>
</evidence>
<dbReference type="AlphaFoldDB" id="A0A0P1AEP4"/>
<dbReference type="Proteomes" id="UP000054928">
    <property type="component" value="Unassembled WGS sequence"/>
</dbReference>
<sequence length="67" mass="7443">MSEMFTRIPVAGERKIHTLSPSCLLPEPYKISRELELVMCGTDPLNPSNEVSDNVSVSLAVARRDQL</sequence>